<feature type="transmembrane region" description="Helical" evidence="7">
    <location>
        <begin position="158"/>
        <end position="185"/>
    </location>
</feature>
<evidence type="ECO:0000256" key="2">
    <source>
        <dbReference type="ARBA" id="ARBA00022692"/>
    </source>
</evidence>
<comment type="subcellular location">
    <subcellularLocation>
        <location evidence="1">Cell membrane</location>
        <topology evidence="1">Multi-pass membrane protein</topology>
    </subcellularLocation>
</comment>
<evidence type="ECO:0000256" key="6">
    <source>
        <dbReference type="ARBA" id="ARBA00023136"/>
    </source>
</evidence>
<dbReference type="GO" id="GO:0016887">
    <property type="term" value="F:ATP hydrolysis activity"/>
    <property type="evidence" value="ECO:0007669"/>
    <property type="project" value="InterPro"/>
</dbReference>
<keyword evidence="5 7" id="KW-1133">Transmembrane helix</keyword>
<dbReference type="InterPro" id="IPR036640">
    <property type="entry name" value="ABC1_TM_sf"/>
</dbReference>
<dbReference type="InterPro" id="IPR017871">
    <property type="entry name" value="ABC_transporter-like_CS"/>
</dbReference>
<dbReference type="GO" id="GO:0005524">
    <property type="term" value="F:ATP binding"/>
    <property type="evidence" value="ECO:0007669"/>
    <property type="project" value="UniProtKB-KW"/>
</dbReference>
<dbReference type="GO" id="GO:0005886">
    <property type="term" value="C:plasma membrane"/>
    <property type="evidence" value="ECO:0007669"/>
    <property type="project" value="UniProtKB-SubCell"/>
</dbReference>
<proteinExistence type="predicted"/>
<dbReference type="eggNOG" id="COG2274">
    <property type="taxonomic scope" value="Bacteria"/>
</dbReference>
<evidence type="ECO:0000313" key="10">
    <source>
        <dbReference type="EMBL" id="ABR69720.1"/>
    </source>
</evidence>
<feature type="transmembrane region" description="Helical" evidence="7">
    <location>
        <begin position="191"/>
        <end position="210"/>
    </location>
</feature>
<evidence type="ECO:0000256" key="4">
    <source>
        <dbReference type="ARBA" id="ARBA00022840"/>
    </source>
</evidence>
<dbReference type="SUPFAM" id="SSF52540">
    <property type="entry name" value="P-loop containing nucleoside triphosphate hydrolases"/>
    <property type="match status" value="1"/>
</dbReference>
<evidence type="ECO:0000259" key="9">
    <source>
        <dbReference type="PROSITE" id="PS50929"/>
    </source>
</evidence>
<dbReference type="HOGENOM" id="CLU_000604_95_6_6"/>
<evidence type="ECO:0000256" key="5">
    <source>
        <dbReference type="ARBA" id="ARBA00022989"/>
    </source>
</evidence>
<feature type="transmembrane region" description="Helical" evidence="7">
    <location>
        <begin position="300"/>
        <end position="320"/>
    </location>
</feature>
<dbReference type="InterPro" id="IPR003439">
    <property type="entry name" value="ABC_transporter-like_ATP-bd"/>
</dbReference>
<dbReference type="SUPFAM" id="SSF90123">
    <property type="entry name" value="ABC transporter transmembrane region"/>
    <property type="match status" value="1"/>
</dbReference>
<evidence type="ECO:0000256" key="7">
    <source>
        <dbReference type="SAM" id="Phobius"/>
    </source>
</evidence>
<dbReference type="InterPro" id="IPR027417">
    <property type="entry name" value="P-loop_NTPase"/>
</dbReference>
<dbReference type="PANTHER" id="PTHR24221">
    <property type="entry name" value="ATP-BINDING CASSETTE SUB-FAMILY B"/>
    <property type="match status" value="1"/>
</dbReference>
<dbReference type="AlphaFoldDB" id="A6VTE1"/>
<evidence type="ECO:0000259" key="8">
    <source>
        <dbReference type="PROSITE" id="PS50893"/>
    </source>
</evidence>
<protein>
    <submittedName>
        <fullName evidence="10">ABC transporter related</fullName>
    </submittedName>
</protein>
<dbReference type="OrthoDB" id="9806127at2"/>
<dbReference type="PROSITE" id="PS50893">
    <property type="entry name" value="ABC_TRANSPORTER_2"/>
    <property type="match status" value="1"/>
</dbReference>
<dbReference type="SMART" id="SM00382">
    <property type="entry name" value="AAA"/>
    <property type="match status" value="1"/>
</dbReference>
<dbReference type="KEGG" id="mmw:Mmwyl1_0786"/>
<gene>
    <name evidence="10" type="ordered locus">Mmwyl1_0786</name>
</gene>
<reference evidence="10" key="1">
    <citation type="submission" date="2007-06" db="EMBL/GenBank/DDBJ databases">
        <title>Complete sequence of Marinomonas sp. MWYL1.</title>
        <authorList>
            <consortium name="US DOE Joint Genome Institute"/>
            <person name="Copeland A."/>
            <person name="Lucas S."/>
            <person name="Lapidus A."/>
            <person name="Barry K."/>
            <person name="Glavina del Rio T."/>
            <person name="Dalin E."/>
            <person name="Tice H."/>
            <person name="Pitluck S."/>
            <person name="Kiss H."/>
            <person name="Brettin T."/>
            <person name="Bruce D."/>
            <person name="Detter J.C."/>
            <person name="Han C."/>
            <person name="Schmutz J."/>
            <person name="Larimer F."/>
            <person name="Land M."/>
            <person name="Hauser L."/>
            <person name="Kyrpides N."/>
            <person name="Kim E."/>
            <person name="Johnston A.W.B."/>
            <person name="Todd J.D."/>
            <person name="Rogers R."/>
            <person name="Wexler M."/>
            <person name="Bond P.L."/>
            <person name="Li Y."/>
            <person name="Richardson P."/>
        </authorList>
    </citation>
    <scope>NUCLEOTIDE SEQUENCE [LARGE SCALE GENOMIC DNA]</scope>
    <source>
        <strain evidence="10">MWYL1</strain>
    </source>
</reference>
<dbReference type="EMBL" id="CP000749">
    <property type="protein sequence ID" value="ABR69720.1"/>
    <property type="molecule type" value="Genomic_DNA"/>
</dbReference>
<dbReference type="Pfam" id="PF00664">
    <property type="entry name" value="ABC_membrane"/>
    <property type="match status" value="1"/>
</dbReference>
<feature type="transmembrane region" description="Helical" evidence="7">
    <location>
        <begin position="269"/>
        <end position="294"/>
    </location>
</feature>
<evidence type="ECO:0000256" key="1">
    <source>
        <dbReference type="ARBA" id="ARBA00004651"/>
    </source>
</evidence>
<keyword evidence="6 7" id="KW-0472">Membrane</keyword>
<dbReference type="PANTHER" id="PTHR24221:SF248">
    <property type="entry name" value="ABC TRANSPORTER TRANSMEMBRANE REGION"/>
    <property type="match status" value="1"/>
</dbReference>
<dbReference type="GO" id="GO:0140359">
    <property type="term" value="F:ABC-type transporter activity"/>
    <property type="evidence" value="ECO:0007669"/>
    <property type="project" value="InterPro"/>
</dbReference>
<keyword evidence="3" id="KW-0547">Nucleotide-binding</keyword>
<dbReference type="Gene3D" id="3.40.50.300">
    <property type="entry name" value="P-loop containing nucleotide triphosphate hydrolases"/>
    <property type="match status" value="1"/>
</dbReference>
<dbReference type="GO" id="GO:0034040">
    <property type="term" value="F:ATPase-coupled lipid transmembrane transporter activity"/>
    <property type="evidence" value="ECO:0007669"/>
    <property type="project" value="TreeGrafter"/>
</dbReference>
<dbReference type="InterPro" id="IPR011527">
    <property type="entry name" value="ABC1_TM_dom"/>
</dbReference>
<accession>A6VTE1</accession>
<feature type="domain" description="ABC transmembrane type-1" evidence="9">
    <location>
        <begin position="163"/>
        <end position="441"/>
    </location>
</feature>
<dbReference type="Pfam" id="PF00005">
    <property type="entry name" value="ABC_tran"/>
    <property type="match status" value="1"/>
</dbReference>
<dbReference type="PROSITE" id="PS50929">
    <property type="entry name" value="ABC_TM1F"/>
    <property type="match status" value="1"/>
</dbReference>
<dbReference type="InterPro" id="IPR003593">
    <property type="entry name" value="AAA+_ATPase"/>
</dbReference>
<sequence length="722" mass="78936">MSDKATEQESTLTSEALHSLFKEMGLGVSFGDVSVALERADVLALPLLEQIKAILHGLNIKGVKGGMVAWRRFDRRQLPALVQYDGQWWLAKNGEQADSVLLQQGEGLPAQTVSSEELVESLVLWLQRAKPNHLEDNKDQDISTARKLILSALFQDKLWLGNVLAATVVINLLAIATSLFALQVYDRVVPTLAYSTLATLVVGMLGIVLLDWMLKGIRAKVLDSLAADVDMRLSKQVFHHLLHLRLDKQPNSLGTLNAQVNGLESVRQFFTSGIVFGLIDLPFALMFIAFIAVIGGVVSWVYALLFPLAILLGVVTQIRLRTLIKKQILRSNERQGLLIDVIRGSETIRSNNAGWRFSNEWEQITRSLAGYQVHQKAISQISTATTGSLSTIAYVSAVVVGVFQIEAGNLTMGGMIACSILGGRVINPVAQGVQYLVQWQSVSQSLTMVDQLLALDLERKPSQHLLVGEQAISSLSAEQIRFVYGDSPVKHLDIEQLTFNAGDRVLLVGPIGCGKSTLLKVLAGLYRPSEGRIKLGALDLWEIDPQFVTSHVSYLPQNVHLFKGTLKSNLTLSGTVSDSEMMQVASELGVDAIAQSNPKGMELDIAEGGEGLSGGQRQLVALSRTITAKPTVWLLDEPTASLDADTEKRVWEVLEKHIKPDDILIVSTHRPMLAAHIANRVLVMQQGKVTRDGTPAAVFPAMMNNTKPTTPQTRIKRGFNAI</sequence>
<evidence type="ECO:0000256" key="3">
    <source>
        <dbReference type="ARBA" id="ARBA00022741"/>
    </source>
</evidence>
<dbReference type="Gene3D" id="1.20.1560.10">
    <property type="entry name" value="ABC transporter type 1, transmembrane domain"/>
    <property type="match status" value="1"/>
</dbReference>
<keyword evidence="2 7" id="KW-0812">Transmembrane</keyword>
<keyword evidence="4" id="KW-0067">ATP-binding</keyword>
<organism evidence="10">
    <name type="scientific">Marinomonas sp. (strain MWYL1)</name>
    <dbReference type="NCBI Taxonomy" id="400668"/>
    <lineage>
        <taxon>Bacteria</taxon>
        <taxon>Pseudomonadati</taxon>
        <taxon>Pseudomonadota</taxon>
        <taxon>Gammaproteobacteria</taxon>
        <taxon>Oceanospirillales</taxon>
        <taxon>Oceanospirillaceae</taxon>
        <taxon>Marinomonas</taxon>
    </lineage>
</organism>
<dbReference type="STRING" id="400668.Mmwyl1_0786"/>
<dbReference type="PROSITE" id="PS00211">
    <property type="entry name" value="ABC_TRANSPORTER_1"/>
    <property type="match status" value="1"/>
</dbReference>
<dbReference type="InterPro" id="IPR039421">
    <property type="entry name" value="Type_1_exporter"/>
</dbReference>
<feature type="domain" description="ABC transporter" evidence="8">
    <location>
        <begin position="475"/>
        <end position="711"/>
    </location>
</feature>
<name>A6VTE1_MARMS</name>